<evidence type="ECO:0000313" key="2">
    <source>
        <dbReference type="Proteomes" id="UP001732700"/>
    </source>
</evidence>
<protein>
    <submittedName>
        <fullName evidence="1">Uncharacterized protein</fullName>
    </submittedName>
</protein>
<evidence type="ECO:0000313" key="1">
    <source>
        <dbReference type="EnsemblPlants" id="AVESA.00010b.r2.3CG0461320.1.CDS.1"/>
    </source>
</evidence>
<keyword evidence="2" id="KW-1185">Reference proteome</keyword>
<organism evidence="1 2">
    <name type="scientific">Avena sativa</name>
    <name type="common">Oat</name>
    <dbReference type="NCBI Taxonomy" id="4498"/>
    <lineage>
        <taxon>Eukaryota</taxon>
        <taxon>Viridiplantae</taxon>
        <taxon>Streptophyta</taxon>
        <taxon>Embryophyta</taxon>
        <taxon>Tracheophyta</taxon>
        <taxon>Spermatophyta</taxon>
        <taxon>Magnoliopsida</taxon>
        <taxon>Liliopsida</taxon>
        <taxon>Poales</taxon>
        <taxon>Poaceae</taxon>
        <taxon>BOP clade</taxon>
        <taxon>Pooideae</taxon>
        <taxon>Poodae</taxon>
        <taxon>Poeae</taxon>
        <taxon>Poeae Chloroplast Group 1 (Aveneae type)</taxon>
        <taxon>Aveninae</taxon>
        <taxon>Avena</taxon>
    </lineage>
</organism>
<dbReference type="Proteomes" id="UP001732700">
    <property type="component" value="Chromosome 3C"/>
</dbReference>
<reference evidence="1" key="2">
    <citation type="submission" date="2025-09" db="UniProtKB">
        <authorList>
            <consortium name="EnsemblPlants"/>
        </authorList>
    </citation>
    <scope>IDENTIFICATION</scope>
</reference>
<proteinExistence type="predicted"/>
<accession>A0ACD5VM41</accession>
<name>A0ACD5VM41_AVESA</name>
<reference evidence="1" key="1">
    <citation type="submission" date="2021-05" db="EMBL/GenBank/DDBJ databases">
        <authorList>
            <person name="Scholz U."/>
            <person name="Mascher M."/>
            <person name="Fiebig A."/>
        </authorList>
    </citation>
    <scope>NUCLEOTIDE SEQUENCE [LARGE SCALE GENOMIC DNA]</scope>
</reference>
<dbReference type="EnsemblPlants" id="AVESA.00010b.r2.3CG0461320.1">
    <property type="protein sequence ID" value="AVESA.00010b.r2.3CG0461320.1.CDS.1"/>
    <property type="gene ID" value="AVESA.00010b.r2.3CG0461320"/>
</dbReference>
<sequence>MKQFRVLDLEDATGVTDTDLEQMVKLLPRLRFLSVRGCLGISNLPSSLGDLRQLQTLDVRQTSALTIPGNIRKLHKLQYFRAGAAIPVVEPSREHVSLSLKRRTHVGARMRRGIGTLTALRTLGDVNVAASGVKGILKELKKLTQLRKLGVSGINKNNSEKFLSAISVHVHLESLSVRLDKDNQDSLDGIALHLESLRSLKLYSLGKKLPEWVNQLSKLAKLVLEMVKLKKQSVRLLGKLPELCILRLRVKELEDGELRFPVATNRQEEFSGVKILEISCCSRMDVTFGSEAMRNLNVLEVDCCCGSPYQFYGLGNLVELKQVLLKGSYDETLKDDLQSQLKKHEKIPLLKMPEEKPRSS</sequence>